<gene>
    <name evidence="3" type="primary">LOC113219520</name>
</gene>
<dbReference type="GO" id="GO:0005654">
    <property type="term" value="C:nucleoplasm"/>
    <property type="evidence" value="ECO:0007669"/>
    <property type="project" value="TreeGrafter"/>
</dbReference>
<dbReference type="GO" id="GO:0000228">
    <property type="term" value="C:nuclear chromosome"/>
    <property type="evidence" value="ECO:0007669"/>
    <property type="project" value="TreeGrafter"/>
</dbReference>
<dbReference type="AlphaFoldDB" id="A0A8C9HYA5"/>
<protein>
    <submittedName>
        <fullName evidence="3">DNA repair-scaffolding protein</fullName>
    </submittedName>
</protein>
<dbReference type="InterPro" id="IPR053054">
    <property type="entry name" value="DNA_repair-scaffolding"/>
</dbReference>
<dbReference type="Ensembl" id="ENSPTET00000039155.1">
    <property type="protein sequence ID" value="ENSPTEP00000027992.1"/>
    <property type="gene ID" value="ENSPTEG00000027751.1"/>
</dbReference>
<dbReference type="PANTHER" id="PTHR34347">
    <property type="entry name" value="DNA REPAIR-SCAFFOLDING PROTEIN SPIDR"/>
    <property type="match status" value="1"/>
</dbReference>
<organism evidence="3 4">
    <name type="scientific">Piliocolobus tephrosceles</name>
    <name type="common">Ugandan red Colobus</name>
    <dbReference type="NCBI Taxonomy" id="591936"/>
    <lineage>
        <taxon>Eukaryota</taxon>
        <taxon>Metazoa</taxon>
        <taxon>Chordata</taxon>
        <taxon>Craniata</taxon>
        <taxon>Vertebrata</taxon>
        <taxon>Euteleostomi</taxon>
        <taxon>Mammalia</taxon>
        <taxon>Eutheria</taxon>
        <taxon>Euarchontoglires</taxon>
        <taxon>Primates</taxon>
        <taxon>Haplorrhini</taxon>
        <taxon>Catarrhini</taxon>
        <taxon>Cercopithecidae</taxon>
        <taxon>Colobinae</taxon>
        <taxon>Piliocolobus</taxon>
    </lineage>
</organism>
<feature type="domain" description="DUF4502" evidence="2">
    <location>
        <begin position="60"/>
        <end position="249"/>
    </location>
</feature>
<dbReference type="InterPro" id="IPR028026">
    <property type="entry name" value="DUF4502"/>
</dbReference>
<dbReference type="GO" id="GO:0000724">
    <property type="term" value="P:double-strand break repair via homologous recombination"/>
    <property type="evidence" value="ECO:0007669"/>
    <property type="project" value="TreeGrafter"/>
</dbReference>
<evidence type="ECO:0000259" key="2">
    <source>
        <dbReference type="Pfam" id="PF14950"/>
    </source>
</evidence>
<evidence type="ECO:0000313" key="3">
    <source>
        <dbReference type="Ensembl" id="ENSPTEP00000027992.1"/>
    </source>
</evidence>
<accession>A0A8C9HYA5</accession>
<dbReference type="Proteomes" id="UP000694416">
    <property type="component" value="Unplaced"/>
</dbReference>
<feature type="compositionally biased region" description="Basic and acidic residues" evidence="1">
    <location>
        <begin position="115"/>
        <end position="133"/>
    </location>
</feature>
<reference evidence="3" key="1">
    <citation type="submission" date="2025-08" db="UniProtKB">
        <authorList>
            <consortium name="Ensembl"/>
        </authorList>
    </citation>
    <scope>IDENTIFICATION</scope>
</reference>
<sequence length="251" mass="27670">MHQTAGNPGVALSISPDNPLSTLPFFLQHWEGTVRLTAQFLDTALPRGPERERVPRNRWRKRSWDIECPSFPGEGPLQVRRAGLRTAGAAASLSEAWLRCGEGFQDTSGTPSLTAEEKTITEKHLELSPRPKQETTTSKSTSGLTDITWSSSGSDLSDEDKTLSQLQRDNGHCSRIDRFCNRNIVCSEDGTSEGELQCVDWEIDSDRAEASDCNEFEDDEGAVEISDCASCASNQSLTSDEKVSEFPKKEI</sequence>
<reference evidence="3" key="2">
    <citation type="submission" date="2025-09" db="UniProtKB">
        <authorList>
            <consortium name="Ensembl"/>
        </authorList>
    </citation>
    <scope>IDENTIFICATION</scope>
</reference>
<dbReference type="Pfam" id="PF14950">
    <property type="entry name" value="DUF4502"/>
    <property type="match status" value="1"/>
</dbReference>
<evidence type="ECO:0000256" key="1">
    <source>
        <dbReference type="SAM" id="MobiDB-lite"/>
    </source>
</evidence>
<dbReference type="PANTHER" id="PTHR34347:SF1">
    <property type="entry name" value="DNA REPAIR-SCAFFOLDING PROTEIN"/>
    <property type="match status" value="1"/>
</dbReference>
<proteinExistence type="predicted"/>
<feature type="region of interest" description="Disordered" evidence="1">
    <location>
        <begin position="108"/>
        <end position="163"/>
    </location>
</feature>
<feature type="compositionally biased region" description="Polar residues" evidence="1">
    <location>
        <begin position="134"/>
        <end position="155"/>
    </location>
</feature>
<evidence type="ECO:0000313" key="4">
    <source>
        <dbReference type="Proteomes" id="UP000694416"/>
    </source>
</evidence>
<keyword evidence="4" id="KW-1185">Reference proteome</keyword>
<dbReference type="GO" id="GO:0070202">
    <property type="term" value="P:regulation of establishment of protein localization to chromosome"/>
    <property type="evidence" value="ECO:0007669"/>
    <property type="project" value="TreeGrafter"/>
</dbReference>
<name>A0A8C9HYA5_9PRIM</name>